<organism evidence="2 3">
    <name type="scientific">Candidatus Enterenecus faecium</name>
    <dbReference type="NCBI Taxonomy" id="2840780"/>
    <lineage>
        <taxon>Bacteria</taxon>
        <taxon>Bacillati</taxon>
        <taxon>Bacillota</taxon>
        <taxon>Clostridia</taxon>
        <taxon>Eubacteriales</taxon>
        <taxon>Candidatus Enterenecus</taxon>
    </lineage>
</organism>
<sequence length="131" mass="15759">MIRQYLSRFMTGRYGMDQLNLFLTVTYLVLYLVFFLTGLWVLDMIVLVLLLVVLFRMLSRDIVRRQAENTRFLQIVRPIQHKFRTFRTRMKDREHRYFKCPSCGQQMRVPRGKGRITVHCRSCGATFEEKS</sequence>
<reference evidence="2" key="1">
    <citation type="submission" date="2020-10" db="EMBL/GenBank/DDBJ databases">
        <authorList>
            <person name="Gilroy R."/>
        </authorList>
    </citation>
    <scope>NUCLEOTIDE SEQUENCE</scope>
    <source>
        <strain evidence="2">ChiGjej2B2-12916</strain>
    </source>
</reference>
<dbReference type="EMBL" id="DVFO01000036">
    <property type="protein sequence ID" value="HIQ60703.1"/>
    <property type="molecule type" value="Genomic_DNA"/>
</dbReference>
<gene>
    <name evidence="2" type="ORF">IAD31_03785</name>
</gene>
<name>A0A9D0YTW1_9FIRM</name>
<dbReference type="Proteomes" id="UP000886879">
    <property type="component" value="Unassembled WGS sequence"/>
</dbReference>
<evidence type="ECO:0000256" key="1">
    <source>
        <dbReference type="SAM" id="Phobius"/>
    </source>
</evidence>
<proteinExistence type="predicted"/>
<evidence type="ECO:0000313" key="3">
    <source>
        <dbReference type="Proteomes" id="UP000886879"/>
    </source>
</evidence>
<keyword evidence="1" id="KW-0812">Transmembrane</keyword>
<protein>
    <recommendedName>
        <fullName evidence="4">Zn-finger containing protein</fullName>
    </recommendedName>
</protein>
<reference evidence="2" key="2">
    <citation type="journal article" date="2021" name="PeerJ">
        <title>Extensive microbial diversity within the chicken gut microbiome revealed by metagenomics and culture.</title>
        <authorList>
            <person name="Gilroy R."/>
            <person name="Ravi A."/>
            <person name="Getino M."/>
            <person name="Pursley I."/>
            <person name="Horton D.L."/>
            <person name="Alikhan N.F."/>
            <person name="Baker D."/>
            <person name="Gharbi K."/>
            <person name="Hall N."/>
            <person name="Watson M."/>
            <person name="Adriaenssens E.M."/>
            <person name="Foster-Nyarko E."/>
            <person name="Jarju S."/>
            <person name="Secka A."/>
            <person name="Antonio M."/>
            <person name="Oren A."/>
            <person name="Chaudhuri R.R."/>
            <person name="La Ragione R."/>
            <person name="Hildebrand F."/>
            <person name="Pallen M.J."/>
        </authorList>
    </citation>
    <scope>NUCLEOTIDE SEQUENCE</scope>
    <source>
        <strain evidence="2">ChiGjej2B2-12916</strain>
    </source>
</reference>
<keyword evidence="1" id="KW-1133">Transmembrane helix</keyword>
<evidence type="ECO:0008006" key="4">
    <source>
        <dbReference type="Google" id="ProtNLM"/>
    </source>
</evidence>
<comment type="caution">
    <text evidence="2">The sequence shown here is derived from an EMBL/GenBank/DDBJ whole genome shotgun (WGS) entry which is preliminary data.</text>
</comment>
<evidence type="ECO:0000313" key="2">
    <source>
        <dbReference type="EMBL" id="HIQ60703.1"/>
    </source>
</evidence>
<dbReference type="AlphaFoldDB" id="A0A9D0YTW1"/>
<accession>A0A9D0YTW1</accession>
<keyword evidence="1" id="KW-0472">Membrane</keyword>
<feature type="transmembrane region" description="Helical" evidence="1">
    <location>
        <begin position="28"/>
        <end position="55"/>
    </location>
</feature>